<evidence type="ECO:0000256" key="2">
    <source>
        <dbReference type="ARBA" id="ARBA00022490"/>
    </source>
</evidence>
<dbReference type="AlphaFoldDB" id="A0A6F9D6U6"/>
<evidence type="ECO:0000256" key="1">
    <source>
        <dbReference type="ARBA" id="ARBA00004120"/>
    </source>
</evidence>
<keyword evidence="5" id="KW-0966">Cell projection</keyword>
<evidence type="ECO:0000256" key="6">
    <source>
        <dbReference type="ARBA" id="ARBA00037672"/>
    </source>
</evidence>
<dbReference type="PANTHER" id="PTHR12968:SF2">
    <property type="entry name" value="B9 DOMAIN-CONTAINING PROTEIN 2"/>
    <property type="match status" value="1"/>
</dbReference>
<proteinExistence type="evidence at transcript level"/>
<comment type="similarity">
    <text evidence="7">Belongs to the B9D family.</text>
</comment>
<keyword evidence="3" id="KW-0970">Cilium biogenesis/degradation</keyword>
<comment type="function">
    <text evidence="6">Component of the tectonic-like complex, a complex localized at the transition zone of primary cilia and acting as a barrier that prevents diffusion of transmembrane proteins between the cilia and plasma membranes.</text>
</comment>
<dbReference type="EMBL" id="LR783250">
    <property type="protein sequence ID" value="CAB3225025.1"/>
    <property type="molecule type" value="mRNA"/>
</dbReference>
<keyword evidence="2" id="KW-0963">Cytoplasm</keyword>
<dbReference type="PANTHER" id="PTHR12968">
    <property type="entry name" value="B9 DOMAIN-CONTAINING"/>
    <property type="match status" value="1"/>
</dbReference>
<reference evidence="9" key="1">
    <citation type="submission" date="2020-04" db="EMBL/GenBank/DDBJ databases">
        <authorList>
            <person name="Neveu A P."/>
        </authorList>
    </citation>
    <scope>NUCLEOTIDE SEQUENCE</scope>
    <source>
        <tissue evidence="9">Whole embryo</tissue>
    </source>
</reference>
<evidence type="ECO:0000256" key="7">
    <source>
        <dbReference type="ARBA" id="ARBA00038411"/>
    </source>
</evidence>
<organism evidence="9">
    <name type="scientific">Phallusia mammillata</name>
    <dbReference type="NCBI Taxonomy" id="59560"/>
    <lineage>
        <taxon>Eukaryota</taxon>
        <taxon>Metazoa</taxon>
        <taxon>Chordata</taxon>
        <taxon>Tunicata</taxon>
        <taxon>Ascidiacea</taxon>
        <taxon>Phlebobranchia</taxon>
        <taxon>Ascidiidae</taxon>
        <taxon>Phallusia</taxon>
    </lineage>
</organism>
<dbReference type="GO" id="GO:0060271">
    <property type="term" value="P:cilium assembly"/>
    <property type="evidence" value="ECO:0007669"/>
    <property type="project" value="TreeGrafter"/>
</dbReference>
<keyword evidence="4" id="KW-0206">Cytoskeleton</keyword>
<dbReference type="InterPro" id="IPR010796">
    <property type="entry name" value="C2_B9-type_dom"/>
</dbReference>
<evidence type="ECO:0000256" key="3">
    <source>
        <dbReference type="ARBA" id="ARBA00022794"/>
    </source>
</evidence>
<evidence type="ECO:0000256" key="4">
    <source>
        <dbReference type="ARBA" id="ARBA00023212"/>
    </source>
</evidence>
<evidence type="ECO:0000256" key="5">
    <source>
        <dbReference type="ARBA" id="ARBA00023273"/>
    </source>
</evidence>
<protein>
    <recommendedName>
        <fullName evidence="8">B9 domain-containing protein 2</fullName>
    </recommendedName>
</protein>
<dbReference type="Pfam" id="PF07162">
    <property type="entry name" value="B9-C2"/>
    <property type="match status" value="1"/>
</dbReference>
<dbReference type="PROSITE" id="PS51381">
    <property type="entry name" value="C2_B9"/>
    <property type="match status" value="1"/>
</dbReference>
<evidence type="ECO:0000256" key="8">
    <source>
        <dbReference type="ARBA" id="ARBA00039272"/>
    </source>
</evidence>
<evidence type="ECO:0000313" key="9">
    <source>
        <dbReference type="EMBL" id="CAB3225025.1"/>
    </source>
</evidence>
<dbReference type="GO" id="GO:0036038">
    <property type="term" value="C:MKS complex"/>
    <property type="evidence" value="ECO:0007669"/>
    <property type="project" value="TreeGrafter"/>
</dbReference>
<gene>
    <name evidence="9" type="primary">B9d2</name>
</gene>
<comment type="subcellular location">
    <subcellularLocation>
        <location evidence="1">Cytoplasm</location>
        <location evidence="1">Cytoskeleton</location>
        <location evidence="1">Cilium basal body</location>
    </subcellularLocation>
</comment>
<sequence>MAEVHIIGQLVGASEFPEHSLFCKWGIHAGGAWKLIAGLKEGQTQVDNPENEEFAYWSHPIDVHYAAKGLQGWPRIHVQVWRQDSLGRSELYGYGFVHVPTSPGTHKIECVTWRPIGTMQEELTQFFVGGCPQLKNADLIYSGADRYKLRTTAMGKVHLKLNLIFRNFDKYGVEC</sequence>
<accession>A0A6F9D6U6</accession>
<name>A0A6F9D6U6_9ASCI</name>